<dbReference type="PANTHER" id="PTHR30098">
    <property type="entry name" value="LEUCYL/PHENYLALANYL-TRNA--PROTEIN TRANSFERASE"/>
    <property type="match status" value="1"/>
</dbReference>
<accession>A0A238W6F8</accession>
<dbReference type="HAMAP" id="MF_00688">
    <property type="entry name" value="Leu_Phe_trans"/>
    <property type="match status" value="1"/>
</dbReference>
<evidence type="ECO:0000256" key="9">
    <source>
        <dbReference type="ARBA" id="ARBA00061535"/>
    </source>
</evidence>
<evidence type="ECO:0000256" key="13">
    <source>
        <dbReference type="ARBA" id="ARBA00077165"/>
    </source>
</evidence>
<comment type="catalytic activity">
    <reaction evidence="7 15">
        <text>N-terminal L-lysyl-[protein] + L-leucyl-tRNA(Leu) = N-terminal L-leucyl-L-lysyl-[protein] + tRNA(Leu) + H(+)</text>
        <dbReference type="Rhea" id="RHEA:12340"/>
        <dbReference type="Rhea" id="RHEA-COMP:9613"/>
        <dbReference type="Rhea" id="RHEA-COMP:9622"/>
        <dbReference type="Rhea" id="RHEA-COMP:12670"/>
        <dbReference type="Rhea" id="RHEA-COMP:12671"/>
        <dbReference type="ChEBI" id="CHEBI:15378"/>
        <dbReference type="ChEBI" id="CHEBI:65249"/>
        <dbReference type="ChEBI" id="CHEBI:78442"/>
        <dbReference type="ChEBI" id="CHEBI:78494"/>
        <dbReference type="ChEBI" id="CHEBI:133043"/>
        <dbReference type="EC" id="2.3.2.6"/>
    </reaction>
</comment>
<dbReference type="RefSeq" id="WP_089370030.1">
    <property type="nucleotide sequence ID" value="NZ_BMEP01000002.1"/>
</dbReference>
<evidence type="ECO:0000256" key="3">
    <source>
        <dbReference type="ARBA" id="ARBA00022679"/>
    </source>
</evidence>
<keyword evidence="4 15" id="KW-0012">Acyltransferase</keyword>
<name>A0A238W6F8_9FLAO</name>
<dbReference type="Gene3D" id="3.40.630.70">
    <property type="entry name" value="Leucyl/phenylalanyl-tRNA-protein transferase, C-terminal domain"/>
    <property type="match status" value="1"/>
</dbReference>
<dbReference type="Pfam" id="PF03588">
    <property type="entry name" value="Leu_Phe_trans"/>
    <property type="match status" value="1"/>
</dbReference>
<dbReference type="InterPro" id="IPR016181">
    <property type="entry name" value="Acyl_CoA_acyltransferase"/>
</dbReference>
<proteinExistence type="inferred from homology"/>
<dbReference type="GO" id="GO:0008914">
    <property type="term" value="F:leucyl-tRNA--protein transferase activity"/>
    <property type="evidence" value="ECO:0007669"/>
    <property type="project" value="UniProtKB-UniRule"/>
</dbReference>
<sequence>MHILTDHIAFPHPSHAEEDGLLAVGGDLQPDRLMLAYYSGIFPWFNEGQMALWWSPDPRMVVKPQEVYVSKSMRKVLRDNSFKVTYNQCFLEVILACKRIKREGQHDTWITNAMVEAYLKLYEMGHCISVEVWQEDQLVGGLYGIDLKDKGIFCGESMFAKVSNASKVGFITLSRKLTQQNYRLIDCQTYTNHLASLGAKEIPREDFLKYLS</sequence>
<evidence type="ECO:0000256" key="11">
    <source>
        <dbReference type="ARBA" id="ARBA00074372"/>
    </source>
</evidence>
<dbReference type="Proteomes" id="UP000198379">
    <property type="component" value="Unassembled WGS sequence"/>
</dbReference>
<keyword evidence="2 15" id="KW-0963">Cytoplasm</keyword>
<comment type="similarity">
    <text evidence="9 15">Belongs to the L/F-transferase family.</text>
</comment>
<comment type="function">
    <text evidence="8 15">Functions in the N-end rule pathway of protein degradation where it conjugates Leu, Phe and, less efficiently, Met from aminoacyl-tRNAs to the N-termini of proteins containing an N-terminal arginine or lysine.</text>
</comment>
<evidence type="ECO:0000313" key="17">
    <source>
        <dbReference type="Proteomes" id="UP000198379"/>
    </source>
</evidence>
<comment type="subcellular location">
    <subcellularLocation>
        <location evidence="1 15">Cytoplasm</location>
    </subcellularLocation>
</comment>
<gene>
    <name evidence="15" type="primary">aat</name>
    <name evidence="16" type="ORF">SAMN06265376_101710</name>
</gene>
<dbReference type="AlphaFoldDB" id="A0A238W6F8"/>
<organism evidence="16 17">
    <name type="scientific">Dokdonia pacifica</name>
    <dbReference type="NCBI Taxonomy" id="1627892"/>
    <lineage>
        <taxon>Bacteria</taxon>
        <taxon>Pseudomonadati</taxon>
        <taxon>Bacteroidota</taxon>
        <taxon>Flavobacteriia</taxon>
        <taxon>Flavobacteriales</taxon>
        <taxon>Flavobacteriaceae</taxon>
        <taxon>Dokdonia</taxon>
    </lineage>
</organism>
<dbReference type="InterPro" id="IPR042203">
    <property type="entry name" value="Leu/Phe-tRNA_Trfase_C"/>
</dbReference>
<protein>
    <recommendedName>
        <fullName evidence="11 15">Leucyl/phenylalanyl-tRNA--protein transferase</fullName>
        <ecNumber evidence="10 15">2.3.2.6</ecNumber>
    </recommendedName>
    <alternativeName>
        <fullName evidence="12 15">L/F-transferase</fullName>
    </alternativeName>
    <alternativeName>
        <fullName evidence="13 15">Leucyltransferase</fullName>
    </alternativeName>
    <alternativeName>
        <fullName evidence="14 15">Phenyalanyltransferase</fullName>
    </alternativeName>
</protein>
<evidence type="ECO:0000313" key="16">
    <source>
        <dbReference type="EMBL" id="SNR41773.1"/>
    </source>
</evidence>
<reference evidence="16 17" key="1">
    <citation type="submission" date="2017-06" db="EMBL/GenBank/DDBJ databases">
        <authorList>
            <person name="Kim H.J."/>
            <person name="Triplett B.A."/>
        </authorList>
    </citation>
    <scope>NUCLEOTIDE SEQUENCE [LARGE SCALE GENOMIC DNA]</scope>
    <source>
        <strain evidence="16 17">DSM 25597</strain>
    </source>
</reference>
<evidence type="ECO:0000256" key="5">
    <source>
        <dbReference type="ARBA" id="ARBA00050607"/>
    </source>
</evidence>
<dbReference type="InterPro" id="IPR042221">
    <property type="entry name" value="Leu/Phe-tRNA_Trfase_N"/>
</dbReference>
<evidence type="ECO:0000256" key="8">
    <source>
        <dbReference type="ARBA" id="ARBA00054043"/>
    </source>
</evidence>
<dbReference type="Gene3D" id="3.30.70.3550">
    <property type="entry name" value="Leucyl/phenylalanyl-tRNA-protein transferase, N-terminal domain"/>
    <property type="match status" value="1"/>
</dbReference>
<dbReference type="OrthoDB" id="9790282at2"/>
<comment type="catalytic activity">
    <reaction evidence="5 15">
        <text>L-phenylalanyl-tRNA(Phe) + an N-terminal L-alpha-aminoacyl-[protein] = an N-terminal L-phenylalanyl-L-alpha-aminoacyl-[protein] + tRNA(Phe)</text>
        <dbReference type="Rhea" id="RHEA:43632"/>
        <dbReference type="Rhea" id="RHEA-COMP:9668"/>
        <dbReference type="Rhea" id="RHEA-COMP:9699"/>
        <dbReference type="Rhea" id="RHEA-COMP:10636"/>
        <dbReference type="Rhea" id="RHEA-COMP:10637"/>
        <dbReference type="ChEBI" id="CHEBI:78442"/>
        <dbReference type="ChEBI" id="CHEBI:78531"/>
        <dbReference type="ChEBI" id="CHEBI:78597"/>
        <dbReference type="ChEBI" id="CHEBI:83561"/>
        <dbReference type="EC" id="2.3.2.6"/>
    </reaction>
</comment>
<keyword evidence="17" id="KW-1185">Reference proteome</keyword>
<evidence type="ECO:0000256" key="14">
    <source>
        <dbReference type="ARBA" id="ARBA00083640"/>
    </source>
</evidence>
<dbReference type="PANTHER" id="PTHR30098:SF2">
    <property type="entry name" value="LEUCYL_PHENYLALANYL-TRNA--PROTEIN TRANSFERASE"/>
    <property type="match status" value="1"/>
</dbReference>
<evidence type="ECO:0000256" key="4">
    <source>
        <dbReference type="ARBA" id="ARBA00023315"/>
    </source>
</evidence>
<evidence type="ECO:0000256" key="6">
    <source>
        <dbReference type="ARBA" id="ARBA00050652"/>
    </source>
</evidence>
<dbReference type="SUPFAM" id="SSF55729">
    <property type="entry name" value="Acyl-CoA N-acyltransferases (Nat)"/>
    <property type="match status" value="1"/>
</dbReference>
<keyword evidence="3 15" id="KW-0808">Transferase</keyword>
<evidence type="ECO:0000256" key="1">
    <source>
        <dbReference type="ARBA" id="ARBA00004496"/>
    </source>
</evidence>
<comment type="catalytic activity">
    <reaction evidence="6 15">
        <text>N-terminal L-arginyl-[protein] + L-leucyl-tRNA(Leu) = N-terminal L-leucyl-L-arginyl-[protein] + tRNA(Leu) + H(+)</text>
        <dbReference type="Rhea" id="RHEA:50416"/>
        <dbReference type="Rhea" id="RHEA-COMP:9613"/>
        <dbReference type="Rhea" id="RHEA-COMP:9622"/>
        <dbReference type="Rhea" id="RHEA-COMP:12672"/>
        <dbReference type="Rhea" id="RHEA-COMP:12673"/>
        <dbReference type="ChEBI" id="CHEBI:15378"/>
        <dbReference type="ChEBI" id="CHEBI:64719"/>
        <dbReference type="ChEBI" id="CHEBI:78442"/>
        <dbReference type="ChEBI" id="CHEBI:78494"/>
        <dbReference type="ChEBI" id="CHEBI:133044"/>
        <dbReference type="EC" id="2.3.2.6"/>
    </reaction>
</comment>
<dbReference type="EC" id="2.3.2.6" evidence="10 15"/>
<evidence type="ECO:0000256" key="10">
    <source>
        <dbReference type="ARBA" id="ARBA00066767"/>
    </source>
</evidence>
<evidence type="ECO:0000256" key="15">
    <source>
        <dbReference type="HAMAP-Rule" id="MF_00688"/>
    </source>
</evidence>
<dbReference type="GO" id="GO:0005737">
    <property type="term" value="C:cytoplasm"/>
    <property type="evidence" value="ECO:0007669"/>
    <property type="project" value="UniProtKB-SubCell"/>
</dbReference>
<dbReference type="NCBIfam" id="TIGR00667">
    <property type="entry name" value="aat"/>
    <property type="match status" value="1"/>
</dbReference>
<dbReference type="FunFam" id="3.30.70.3550:FF:000001">
    <property type="entry name" value="Leucyl/phenylalanyl-tRNA--protein transferase"/>
    <property type="match status" value="1"/>
</dbReference>
<dbReference type="GO" id="GO:0030163">
    <property type="term" value="P:protein catabolic process"/>
    <property type="evidence" value="ECO:0007669"/>
    <property type="project" value="UniProtKB-UniRule"/>
</dbReference>
<evidence type="ECO:0000256" key="7">
    <source>
        <dbReference type="ARBA" id="ARBA00051538"/>
    </source>
</evidence>
<dbReference type="EMBL" id="FZNY01000001">
    <property type="protein sequence ID" value="SNR41773.1"/>
    <property type="molecule type" value="Genomic_DNA"/>
</dbReference>
<dbReference type="InterPro" id="IPR004616">
    <property type="entry name" value="Leu/Phe-tRNA_Trfase"/>
</dbReference>
<evidence type="ECO:0000256" key="12">
    <source>
        <dbReference type="ARBA" id="ARBA00077136"/>
    </source>
</evidence>
<evidence type="ECO:0000256" key="2">
    <source>
        <dbReference type="ARBA" id="ARBA00022490"/>
    </source>
</evidence>